<evidence type="ECO:0000313" key="3">
    <source>
        <dbReference type="Proteomes" id="UP000823749"/>
    </source>
</evidence>
<dbReference type="Proteomes" id="UP000823749">
    <property type="component" value="Chromosome 2"/>
</dbReference>
<gene>
    <name evidence="2" type="ORF">RHGRI_004902</name>
    <name evidence="1" type="ORF">RHGRI_019326</name>
</gene>
<comment type="caution">
    <text evidence="1">The sequence shown here is derived from an EMBL/GenBank/DDBJ whole genome shotgun (WGS) entry which is preliminary data.</text>
</comment>
<sequence>MENGGSAPSDLITSVGASTEVLMNHAEKRCQHEMLFYLNILSGLYNCLVRQQWFLREYVLLMWKMSRMGKWLLL</sequence>
<dbReference type="EMBL" id="JACTNZ010000002">
    <property type="protein sequence ID" value="KAG5562015.1"/>
    <property type="molecule type" value="Genomic_DNA"/>
</dbReference>
<dbReference type="EMBL" id="JACTNZ010000007">
    <property type="protein sequence ID" value="KAG5538727.1"/>
    <property type="molecule type" value="Genomic_DNA"/>
</dbReference>
<accession>A0AAV6JFY6</accession>
<evidence type="ECO:0000313" key="2">
    <source>
        <dbReference type="EMBL" id="KAG5562015.1"/>
    </source>
</evidence>
<name>A0AAV6JFY6_9ERIC</name>
<organism evidence="1 3">
    <name type="scientific">Rhododendron griersonianum</name>
    <dbReference type="NCBI Taxonomy" id="479676"/>
    <lineage>
        <taxon>Eukaryota</taxon>
        <taxon>Viridiplantae</taxon>
        <taxon>Streptophyta</taxon>
        <taxon>Embryophyta</taxon>
        <taxon>Tracheophyta</taxon>
        <taxon>Spermatophyta</taxon>
        <taxon>Magnoliopsida</taxon>
        <taxon>eudicotyledons</taxon>
        <taxon>Gunneridae</taxon>
        <taxon>Pentapetalae</taxon>
        <taxon>asterids</taxon>
        <taxon>Ericales</taxon>
        <taxon>Ericaceae</taxon>
        <taxon>Ericoideae</taxon>
        <taxon>Rhodoreae</taxon>
        <taxon>Rhododendron</taxon>
    </lineage>
</organism>
<protein>
    <submittedName>
        <fullName evidence="1">Uncharacterized protein</fullName>
    </submittedName>
</protein>
<dbReference type="Proteomes" id="UP000823749">
    <property type="component" value="Chromosome 7"/>
</dbReference>
<dbReference type="AlphaFoldDB" id="A0AAV6JFY6"/>
<reference evidence="1" key="1">
    <citation type="submission" date="2020-08" db="EMBL/GenBank/DDBJ databases">
        <title>Plant Genome Project.</title>
        <authorList>
            <person name="Zhang R.-G."/>
        </authorList>
    </citation>
    <scope>NUCLEOTIDE SEQUENCE</scope>
    <source>
        <strain evidence="1">WSP0</strain>
        <tissue evidence="1">Leaf</tissue>
    </source>
</reference>
<evidence type="ECO:0000313" key="1">
    <source>
        <dbReference type="EMBL" id="KAG5538727.1"/>
    </source>
</evidence>
<keyword evidence="3" id="KW-1185">Reference proteome</keyword>
<proteinExistence type="predicted"/>